<dbReference type="AlphaFoldDB" id="A0A177V7R1"/>
<feature type="region of interest" description="Disordered" evidence="1">
    <location>
        <begin position="101"/>
        <end position="302"/>
    </location>
</feature>
<evidence type="ECO:0000256" key="1">
    <source>
        <dbReference type="SAM" id="MobiDB-lite"/>
    </source>
</evidence>
<name>A0A177V7R1_9BASI</name>
<evidence type="ECO:0000313" key="2">
    <source>
        <dbReference type="EMBL" id="CAD6959152.1"/>
    </source>
</evidence>
<dbReference type="Proteomes" id="UP000077671">
    <property type="component" value="Unassembled WGS sequence"/>
</dbReference>
<evidence type="ECO:0000313" key="5">
    <source>
        <dbReference type="Proteomes" id="UP000836402"/>
    </source>
</evidence>
<keyword evidence="5" id="KW-1185">Reference proteome</keyword>
<gene>
    <name evidence="3" type="ORF">A4X03_0g558</name>
    <name evidence="2" type="ORF">JKIAZH3_G3377</name>
</gene>
<proteinExistence type="predicted"/>
<reference evidence="3" key="1">
    <citation type="submission" date="2016-04" db="EMBL/GenBank/DDBJ databases">
        <authorList>
            <person name="Nguyen H.D."/>
            <person name="Kesanakurti P."/>
            <person name="Cullis J."/>
            <person name="Levesque C.A."/>
            <person name="Hambleton S."/>
        </authorList>
    </citation>
    <scope>NUCLEOTIDE SEQUENCE</scope>
    <source>
        <strain evidence="3">DAOMC 238032</strain>
    </source>
</reference>
<dbReference type="EMBL" id="LWDD02000034">
    <property type="protein sequence ID" value="KAE8264998.1"/>
    <property type="molecule type" value="Genomic_DNA"/>
</dbReference>
<evidence type="ECO:0000313" key="4">
    <source>
        <dbReference type="Proteomes" id="UP000077671"/>
    </source>
</evidence>
<feature type="compositionally biased region" description="Low complexity" evidence="1">
    <location>
        <begin position="105"/>
        <end position="129"/>
    </location>
</feature>
<dbReference type="Pfam" id="PF08208">
    <property type="entry name" value="RNA_polI_A34"/>
    <property type="match status" value="1"/>
</dbReference>
<comment type="caution">
    <text evidence="3">The sequence shown here is derived from an EMBL/GenBank/DDBJ whole genome shotgun (WGS) entry which is preliminary data.</text>
</comment>
<organism evidence="3 4">
    <name type="scientific">Tilletia caries</name>
    <name type="common">wheat bunt fungus</name>
    <dbReference type="NCBI Taxonomy" id="13290"/>
    <lineage>
        <taxon>Eukaryota</taxon>
        <taxon>Fungi</taxon>
        <taxon>Dikarya</taxon>
        <taxon>Basidiomycota</taxon>
        <taxon>Ustilaginomycotina</taxon>
        <taxon>Exobasidiomycetes</taxon>
        <taxon>Tilletiales</taxon>
        <taxon>Tilletiaceae</taxon>
        <taxon>Tilletia</taxon>
    </lineage>
</organism>
<accession>A0A177V7R1</accession>
<sequence length="302" mass="32556">MSLKNAYEPLHFASLGAAAAGAKSELMLFHLPEGLDLKALDGLKLDTAAITSFNAANQQYEIQPTDVPSATHLLLPAQNHTDLQSMKQALTRSFHIRLRHPSYRPSHAPSLSSTSSATATSAPSTSAAARKAGSVPGARVKPDQPWDRLTGSFKPAGSNSSGPLPALTQAYTTSPQTTAIPAPPSRQQEKHSSSSSKGVKVKQEPQPPTTADDSHSLSSSSPSKKDKKKKKKQEEEEEEVDIKDASSSKKKGKKRERELDDDTDADLSVIKKSKKLVVEGDNTDGEGKNEKKKKKKEKRKSE</sequence>
<dbReference type="GO" id="GO:0006360">
    <property type="term" value="P:transcription by RNA polymerase I"/>
    <property type="evidence" value="ECO:0007669"/>
    <property type="project" value="InterPro"/>
</dbReference>
<reference evidence="3" key="2">
    <citation type="journal article" date="2019" name="IMA Fungus">
        <title>Genome sequencing and comparison of five Tilletia species to identify candidate genes for the detection of regulated species infecting wheat.</title>
        <authorList>
            <person name="Nguyen H.D.T."/>
            <person name="Sultana T."/>
            <person name="Kesanakurti P."/>
            <person name="Hambleton S."/>
        </authorList>
    </citation>
    <scope>NUCLEOTIDE SEQUENCE</scope>
    <source>
        <strain evidence="3">DAOMC 238032</strain>
    </source>
</reference>
<dbReference type="Proteomes" id="UP000836402">
    <property type="component" value="Unassembled WGS sequence"/>
</dbReference>
<feature type="compositionally biased region" description="Basic residues" evidence="1">
    <location>
        <begin position="290"/>
        <end position="302"/>
    </location>
</feature>
<feature type="compositionally biased region" description="Polar residues" evidence="1">
    <location>
        <begin position="169"/>
        <end position="179"/>
    </location>
</feature>
<dbReference type="InterPro" id="IPR013240">
    <property type="entry name" value="DNA-dir_RNA_pol1_su_RPA34"/>
</dbReference>
<protein>
    <submittedName>
        <fullName evidence="3">Uncharacterized protein</fullName>
    </submittedName>
</protein>
<reference evidence="2" key="3">
    <citation type="submission" date="2020-10" db="EMBL/GenBank/DDBJ databases">
        <authorList>
            <person name="Sedaghatjoo S."/>
        </authorList>
    </citation>
    <scope>NUCLEOTIDE SEQUENCE</scope>
    <source>
        <strain evidence="2">AZH3</strain>
    </source>
</reference>
<dbReference type="EMBL" id="CAJHJG010006747">
    <property type="protein sequence ID" value="CAD6959152.1"/>
    <property type="molecule type" value="Genomic_DNA"/>
</dbReference>
<evidence type="ECO:0000313" key="3">
    <source>
        <dbReference type="EMBL" id="KAE8264998.1"/>
    </source>
</evidence>